<protein>
    <submittedName>
        <fullName evidence="2">Uncharacterized protein</fullName>
    </submittedName>
</protein>
<evidence type="ECO:0000313" key="3">
    <source>
        <dbReference type="Proteomes" id="UP001148018"/>
    </source>
</evidence>
<dbReference type="Proteomes" id="UP001148018">
    <property type="component" value="Unassembled WGS sequence"/>
</dbReference>
<comment type="caution">
    <text evidence="2">The sequence shown here is derived from an EMBL/GenBank/DDBJ whole genome shotgun (WGS) entry which is preliminary data.</text>
</comment>
<keyword evidence="3" id="KW-1185">Reference proteome</keyword>
<gene>
    <name evidence="2" type="ORF">NHX12_023193</name>
</gene>
<reference evidence="2" key="1">
    <citation type="submission" date="2022-07" db="EMBL/GenBank/DDBJ databases">
        <title>Chromosome-level genome of Muraenolepis orangiensis.</title>
        <authorList>
            <person name="Kim J."/>
        </authorList>
    </citation>
    <scope>NUCLEOTIDE SEQUENCE</scope>
    <source>
        <strain evidence="2">KU_S4_2022</strain>
        <tissue evidence="2">Muscle</tissue>
    </source>
</reference>
<accession>A0A9Q0EIS9</accession>
<evidence type="ECO:0000313" key="2">
    <source>
        <dbReference type="EMBL" id="KAJ3608662.1"/>
    </source>
</evidence>
<feature type="compositionally biased region" description="Pro residues" evidence="1">
    <location>
        <begin position="63"/>
        <end position="72"/>
    </location>
</feature>
<dbReference type="AlphaFoldDB" id="A0A9Q0EIS9"/>
<proteinExistence type="predicted"/>
<evidence type="ECO:0000256" key="1">
    <source>
        <dbReference type="SAM" id="MobiDB-lite"/>
    </source>
</evidence>
<organism evidence="2 3">
    <name type="scientific">Muraenolepis orangiensis</name>
    <name type="common">Patagonian moray cod</name>
    <dbReference type="NCBI Taxonomy" id="630683"/>
    <lineage>
        <taxon>Eukaryota</taxon>
        <taxon>Metazoa</taxon>
        <taxon>Chordata</taxon>
        <taxon>Craniata</taxon>
        <taxon>Vertebrata</taxon>
        <taxon>Euteleostomi</taxon>
        <taxon>Actinopterygii</taxon>
        <taxon>Neopterygii</taxon>
        <taxon>Teleostei</taxon>
        <taxon>Neoteleostei</taxon>
        <taxon>Acanthomorphata</taxon>
        <taxon>Zeiogadaria</taxon>
        <taxon>Gadariae</taxon>
        <taxon>Gadiformes</taxon>
        <taxon>Muraenolepidoidei</taxon>
        <taxon>Muraenolepididae</taxon>
        <taxon>Muraenolepis</taxon>
    </lineage>
</organism>
<dbReference type="EMBL" id="JANIIK010000039">
    <property type="protein sequence ID" value="KAJ3608662.1"/>
    <property type="molecule type" value="Genomic_DNA"/>
</dbReference>
<name>A0A9Q0EIS9_9TELE</name>
<feature type="region of interest" description="Disordered" evidence="1">
    <location>
        <begin position="58"/>
        <end position="148"/>
    </location>
</feature>
<sequence length="148" mass="15922">MTAVHFISGFYETTPEPIAQEAPLPASEGTTCFSLDCDGEVASERPAWRRNGLRTETLHLTWGPPPRDPPPHLGASAQRPSTSPGGLRTETLHLTWGPPHRDPPPHLGASAQRPSTSPGGLRPETLTSLGPPPSRHHPTGWLLTTSLR</sequence>